<dbReference type="GO" id="GO:0005886">
    <property type="term" value="C:plasma membrane"/>
    <property type="evidence" value="ECO:0007669"/>
    <property type="project" value="UniProtKB-SubCell"/>
</dbReference>
<keyword evidence="12" id="KW-0325">Glycoprotein</keyword>
<dbReference type="Pfam" id="PF07983">
    <property type="entry name" value="X8"/>
    <property type="match status" value="1"/>
</dbReference>
<evidence type="ECO:0000256" key="9">
    <source>
        <dbReference type="ARBA" id="ARBA00022821"/>
    </source>
</evidence>
<dbReference type="FunFam" id="3.20.20.80:FF:000002">
    <property type="entry name" value="Glucan endo-1,3-beta-glucosidase 3"/>
    <property type="match status" value="1"/>
</dbReference>
<dbReference type="GO" id="GO:0098552">
    <property type="term" value="C:side of membrane"/>
    <property type="evidence" value="ECO:0007669"/>
    <property type="project" value="UniProtKB-KW"/>
</dbReference>
<dbReference type="SMART" id="SM00768">
    <property type="entry name" value="X8"/>
    <property type="match status" value="1"/>
</dbReference>
<feature type="domain" description="X8" evidence="21">
    <location>
        <begin position="385"/>
        <end position="470"/>
    </location>
</feature>
<dbReference type="GO" id="GO:0006952">
    <property type="term" value="P:defense response"/>
    <property type="evidence" value="ECO:0007669"/>
    <property type="project" value="UniProtKB-KW"/>
</dbReference>
<keyword evidence="9" id="KW-0611">Plant defense</keyword>
<dbReference type="InterPro" id="IPR012946">
    <property type="entry name" value="X8"/>
</dbReference>
<evidence type="ECO:0000313" key="23">
    <source>
        <dbReference type="Proteomes" id="UP001359559"/>
    </source>
</evidence>
<reference evidence="22 23" key="1">
    <citation type="submission" date="2024-01" db="EMBL/GenBank/DDBJ databases">
        <title>The genomes of 5 underutilized Papilionoideae crops provide insights into root nodulation and disease resistance.</title>
        <authorList>
            <person name="Yuan L."/>
        </authorList>
    </citation>
    <scope>NUCLEOTIDE SEQUENCE [LARGE SCALE GENOMIC DNA]</scope>
    <source>
        <strain evidence="22">LY-2023</strain>
        <tissue evidence="22">Leaf</tissue>
    </source>
</reference>
<feature type="region of interest" description="Disordered" evidence="19">
    <location>
        <begin position="351"/>
        <end position="377"/>
    </location>
</feature>
<evidence type="ECO:0000256" key="4">
    <source>
        <dbReference type="ARBA" id="ARBA00012780"/>
    </source>
</evidence>
<name>A0AAN9JLL5_CLITE</name>
<evidence type="ECO:0000259" key="21">
    <source>
        <dbReference type="SMART" id="SM00768"/>
    </source>
</evidence>
<dbReference type="AlphaFoldDB" id="A0AAN9JLL5"/>
<evidence type="ECO:0000256" key="11">
    <source>
        <dbReference type="ARBA" id="ARBA00023157"/>
    </source>
</evidence>
<dbReference type="GO" id="GO:0005975">
    <property type="term" value="P:carbohydrate metabolic process"/>
    <property type="evidence" value="ECO:0007669"/>
    <property type="project" value="InterPro"/>
</dbReference>
<organism evidence="22 23">
    <name type="scientific">Clitoria ternatea</name>
    <name type="common">Butterfly pea</name>
    <dbReference type="NCBI Taxonomy" id="43366"/>
    <lineage>
        <taxon>Eukaryota</taxon>
        <taxon>Viridiplantae</taxon>
        <taxon>Streptophyta</taxon>
        <taxon>Embryophyta</taxon>
        <taxon>Tracheophyta</taxon>
        <taxon>Spermatophyta</taxon>
        <taxon>Magnoliopsida</taxon>
        <taxon>eudicotyledons</taxon>
        <taxon>Gunneridae</taxon>
        <taxon>Pentapetalae</taxon>
        <taxon>rosids</taxon>
        <taxon>fabids</taxon>
        <taxon>Fabales</taxon>
        <taxon>Fabaceae</taxon>
        <taxon>Papilionoideae</taxon>
        <taxon>50 kb inversion clade</taxon>
        <taxon>NPAAA clade</taxon>
        <taxon>indigoferoid/millettioid clade</taxon>
        <taxon>Phaseoleae</taxon>
        <taxon>Clitoria</taxon>
    </lineage>
</organism>
<evidence type="ECO:0000256" key="5">
    <source>
        <dbReference type="ARBA" id="ARBA00022475"/>
    </source>
</evidence>
<evidence type="ECO:0000256" key="16">
    <source>
        <dbReference type="ARBA" id="ARBA00033417"/>
    </source>
</evidence>
<evidence type="ECO:0000256" key="19">
    <source>
        <dbReference type="SAM" id="MobiDB-lite"/>
    </source>
</evidence>
<dbReference type="GO" id="GO:0009506">
    <property type="term" value="C:plasmodesma"/>
    <property type="evidence" value="ECO:0007669"/>
    <property type="project" value="UniProtKB-ARBA"/>
</dbReference>
<dbReference type="Pfam" id="PF00332">
    <property type="entry name" value="Glyco_hydro_17"/>
    <property type="match status" value="1"/>
</dbReference>
<dbReference type="PANTHER" id="PTHR32227">
    <property type="entry name" value="GLUCAN ENDO-1,3-BETA-GLUCOSIDASE BG1-RELATED-RELATED"/>
    <property type="match status" value="1"/>
</dbReference>
<accession>A0AAN9JLL5</accession>
<dbReference type="FunFam" id="1.20.58.1040:FF:000001">
    <property type="entry name" value="Glucan endo-1,3-beta-glucosidase 4"/>
    <property type="match status" value="1"/>
</dbReference>
<dbReference type="InterPro" id="IPR017853">
    <property type="entry name" value="GH"/>
</dbReference>
<dbReference type="InterPro" id="IPR000490">
    <property type="entry name" value="Glyco_hydro_17"/>
</dbReference>
<evidence type="ECO:0000256" key="6">
    <source>
        <dbReference type="ARBA" id="ARBA00022622"/>
    </source>
</evidence>
<evidence type="ECO:0000313" key="22">
    <source>
        <dbReference type="EMBL" id="KAK7300401.1"/>
    </source>
</evidence>
<dbReference type="SUPFAM" id="SSF51445">
    <property type="entry name" value="(Trans)glycosidases"/>
    <property type="match status" value="1"/>
</dbReference>
<comment type="catalytic activity">
    <reaction evidence="1">
        <text>Hydrolysis of (1-&gt;3)-beta-D-glucosidic linkages in (1-&gt;3)-beta-D-glucans.</text>
        <dbReference type="EC" id="3.2.1.39"/>
    </reaction>
</comment>
<comment type="caution">
    <text evidence="22">The sequence shown here is derived from an EMBL/GenBank/DDBJ whole genome shotgun (WGS) entry which is preliminary data.</text>
</comment>
<dbReference type="Proteomes" id="UP001359559">
    <property type="component" value="Unassembled WGS sequence"/>
</dbReference>
<keyword evidence="11" id="KW-1015">Disulfide bond</keyword>
<evidence type="ECO:0000256" key="1">
    <source>
        <dbReference type="ARBA" id="ARBA00000382"/>
    </source>
</evidence>
<keyword evidence="10" id="KW-0472">Membrane</keyword>
<comment type="subcellular location">
    <subcellularLocation>
        <location evidence="2">Cell membrane</location>
        <topology evidence="2">Lipid-anchor</topology>
        <topology evidence="2">GPI-anchor</topology>
    </subcellularLocation>
</comment>
<evidence type="ECO:0000256" key="13">
    <source>
        <dbReference type="ARBA" id="ARBA00023288"/>
    </source>
</evidence>
<dbReference type="PROSITE" id="PS00587">
    <property type="entry name" value="GLYCOSYL_HYDROL_F17"/>
    <property type="match status" value="1"/>
</dbReference>
<sequence>MHPLTAIFLSLTILTLADGGSIGINYGRVANNLPSAVKVVKLLKSQGLNRVKVYDTDPAVLRALSGSGIKVTVDLPNQQLFAAAKAPSFALSWVERNVAAYYPHTQIEAIAVGNEVFVDTHNTTKFLVPAMKNIHQALVKHNLDSGIKVSSPIALSALGNSYPSSSGSFRPELVEPVFKPMLDFLHRTGSYLMVNVYPFFAYESNADVISLDYALFRENPGVVDPGNGLRYFNLFDAQIDAVFSALSALKYDDVNIVVTETGWPSKGDTNEVGASVDNAAAYNGNLVRKILTGGGTPLRPKADLTVYLFALFNENQKPGPTSERNFGLFYPDQRRVYDIPLTAEELKDYHDRPAPVGAGGGQRTQTPAPSPVVSGGVSKSTTENTWCVANPDADKVRLQAALDYACGEGGADCRSIQPGATCYNPNTLVAHASYAFNSYYQKKARAGGSCYFGGTSYVVTQQPKYGTCEFPTGY</sequence>
<keyword evidence="5" id="KW-1003">Cell membrane</keyword>
<keyword evidence="23" id="KW-1185">Reference proteome</keyword>
<keyword evidence="13" id="KW-0449">Lipoprotein</keyword>
<evidence type="ECO:0000256" key="15">
    <source>
        <dbReference type="ARBA" id="ARBA00033335"/>
    </source>
</evidence>
<proteinExistence type="inferred from homology"/>
<feature type="chain" id="PRO_5042829302" description="glucan endo-1,3-beta-D-glucosidase" evidence="20">
    <location>
        <begin position="20"/>
        <end position="474"/>
    </location>
</feature>
<feature type="signal peptide" evidence="20">
    <location>
        <begin position="1"/>
        <end position="19"/>
    </location>
</feature>
<gene>
    <name evidence="22" type="ORF">RJT34_11245</name>
</gene>
<dbReference type="Gene3D" id="1.20.58.1040">
    <property type="match status" value="1"/>
</dbReference>
<evidence type="ECO:0000256" key="18">
    <source>
        <dbReference type="RuleBase" id="RU004336"/>
    </source>
</evidence>
<evidence type="ECO:0000256" key="17">
    <source>
        <dbReference type="RuleBase" id="RU004335"/>
    </source>
</evidence>
<dbReference type="EMBL" id="JAYKXN010000003">
    <property type="protein sequence ID" value="KAK7300401.1"/>
    <property type="molecule type" value="Genomic_DNA"/>
</dbReference>
<keyword evidence="7 20" id="KW-0732">Signal</keyword>
<evidence type="ECO:0000256" key="20">
    <source>
        <dbReference type="SAM" id="SignalP"/>
    </source>
</evidence>
<dbReference type="InterPro" id="IPR044965">
    <property type="entry name" value="Glyco_hydro_17_plant"/>
</dbReference>
<protein>
    <recommendedName>
        <fullName evidence="4">glucan endo-1,3-beta-D-glucosidase</fullName>
        <ecNumber evidence="4">3.2.1.39</ecNumber>
    </recommendedName>
    <alternativeName>
        <fullName evidence="15">(1-&gt;3)-beta-glucan endohydrolase</fullName>
    </alternativeName>
    <alternativeName>
        <fullName evidence="16">Beta-1,3-endoglucanase</fullName>
    </alternativeName>
</protein>
<evidence type="ECO:0000256" key="2">
    <source>
        <dbReference type="ARBA" id="ARBA00004609"/>
    </source>
</evidence>
<dbReference type="EC" id="3.2.1.39" evidence="4"/>
<evidence type="ECO:0000256" key="8">
    <source>
        <dbReference type="ARBA" id="ARBA00022801"/>
    </source>
</evidence>
<dbReference type="GO" id="GO:0042973">
    <property type="term" value="F:glucan endo-1,3-beta-D-glucosidase activity"/>
    <property type="evidence" value="ECO:0007669"/>
    <property type="project" value="UniProtKB-EC"/>
</dbReference>
<keyword evidence="6" id="KW-0336">GPI-anchor</keyword>
<keyword evidence="8 18" id="KW-0378">Hydrolase</keyword>
<evidence type="ECO:0000256" key="3">
    <source>
        <dbReference type="ARBA" id="ARBA00008773"/>
    </source>
</evidence>
<dbReference type="Gene3D" id="3.20.20.80">
    <property type="entry name" value="Glycosidases"/>
    <property type="match status" value="1"/>
</dbReference>
<evidence type="ECO:0000256" key="12">
    <source>
        <dbReference type="ARBA" id="ARBA00023180"/>
    </source>
</evidence>
<evidence type="ECO:0000256" key="7">
    <source>
        <dbReference type="ARBA" id="ARBA00022729"/>
    </source>
</evidence>
<evidence type="ECO:0000256" key="10">
    <source>
        <dbReference type="ARBA" id="ARBA00023136"/>
    </source>
</evidence>
<keyword evidence="14 18" id="KW-0326">Glycosidase</keyword>
<evidence type="ECO:0000256" key="14">
    <source>
        <dbReference type="ARBA" id="ARBA00023295"/>
    </source>
</evidence>
<comment type="similarity">
    <text evidence="3 17">Belongs to the glycosyl hydrolase 17 family.</text>
</comment>